<keyword evidence="2" id="KW-1185">Reference proteome</keyword>
<dbReference type="GeneID" id="19303049"/>
<name>S7RC12_GLOTA</name>
<evidence type="ECO:0000313" key="1">
    <source>
        <dbReference type="EMBL" id="EPQ49924.1"/>
    </source>
</evidence>
<dbReference type="RefSeq" id="XP_007871621.1">
    <property type="nucleotide sequence ID" value="XM_007873430.1"/>
</dbReference>
<organism evidence="1 2">
    <name type="scientific">Gloeophyllum trabeum (strain ATCC 11539 / FP-39264 / Madison 617)</name>
    <name type="common">Brown rot fungus</name>
    <dbReference type="NCBI Taxonomy" id="670483"/>
    <lineage>
        <taxon>Eukaryota</taxon>
        <taxon>Fungi</taxon>
        <taxon>Dikarya</taxon>
        <taxon>Basidiomycota</taxon>
        <taxon>Agaricomycotina</taxon>
        <taxon>Agaricomycetes</taxon>
        <taxon>Gloeophyllales</taxon>
        <taxon>Gloeophyllaceae</taxon>
        <taxon>Gloeophyllum</taxon>
    </lineage>
</organism>
<dbReference type="AlphaFoldDB" id="S7RC12"/>
<dbReference type="HOGENOM" id="CLU_1885987_0_0_1"/>
<sequence length="135" mass="15035">MVTDLKKRGKSVDIDSAQTLRFKKYASYVQELFCDGHIQVHGSVYRTLRSLGLSPVFPNIRALSWWGSDEELSALVAKGSRILSLDISLDLHFPRHITAVELQSLVDRLPVYAPGTEQLHLTHIPGNLSLDAAEP</sequence>
<accession>S7RC12</accession>
<gene>
    <name evidence="1" type="ORF">GLOTRDRAFT_134457</name>
</gene>
<reference evidence="1 2" key="1">
    <citation type="journal article" date="2012" name="Science">
        <title>The Paleozoic origin of enzymatic lignin decomposition reconstructed from 31 fungal genomes.</title>
        <authorList>
            <person name="Floudas D."/>
            <person name="Binder M."/>
            <person name="Riley R."/>
            <person name="Barry K."/>
            <person name="Blanchette R.A."/>
            <person name="Henrissat B."/>
            <person name="Martinez A.T."/>
            <person name="Otillar R."/>
            <person name="Spatafora J.W."/>
            <person name="Yadav J.S."/>
            <person name="Aerts A."/>
            <person name="Benoit I."/>
            <person name="Boyd A."/>
            <person name="Carlson A."/>
            <person name="Copeland A."/>
            <person name="Coutinho P.M."/>
            <person name="de Vries R.P."/>
            <person name="Ferreira P."/>
            <person name="Findley K."/>
            <person name="Foster B."/>
            <person name="Gaskell J."/>
            <person name="Glotzer D."/>
            <person name="Gorecki P."/>
            <person name="Heitman J."/>
            <person name="Hesse C."/>
            <person name="Hori C."/>
            <person name="Igarashi K."/>
            <person name="Jurgens J.A."/>
            <person name="Kallen N."/>
            <person name="Kersten P."/>
            <person name="Kohler A."/>
            <person name="Kuees U."/>
            <person name="Kumar T.K.A."/>
            <person name="Kuo A."/>
            <person name="LaButti K."/>
            <person name="Larrondo L.F."/>
            <person name="Lindquist E."/>
            <person name="Ling A."/>
            <person name="Lombard V."/>
            <person name="Lucas S."/>
            <person name="Lundell T."/>
            <person name="Martin R."/>
            <person name="McLaughlin D.J."/>
            <person name="Morgenstern I."/>
            <person name="Morin E."/>
            <person name="Murat C."/>
            <person name="Nagy L.G."/>
            <person name="Nolan M."/>
            <person name="Ohm R.A."/>
            <person name="Patyshakuliyeva A."/>
            <person name="Rokas A."/>
            <person name="Ruiz-Duenas F.J."/>
            <person name="Sabat G."/>
            <person name="Salamov A."/>
            <person name="Samejima M."/>
            <person name="Schmutz J."/>
            <person name="Slot J.C."/>
            <person name="St John F."/>
            <person name="Stenlid J."/>
            <person name="Sun H."/>
            <person name="Sun S."/>
            <person name="Syed K."/>
            <person name="Tsang A."/>
            <person name="Wiebenga A."/>
            <person name="Young D."/>
            <person name="Pisabarro A."/>
            <person name="Eastwood D.C."/>
            <person name="Martin F."/>
            <person name="Cullen D."/>
            <person name="Grigoriev I.V."/>
            <person name="Hibbett D.S."/>
        </authorList>
    </citation>
    <scope>NUCLEOTIDE SEQUENCE [LARGE SCALE GENOMIC DNA]</scope>
    <source>
        <strain evidence="1 2">ATCC 11539</strain>
    </source>
</reference>
<proteinExistence type="predicted"/>
<evidence type="ECO:0000313" key="2">
    <source>
        <dbReference type="Proteomes" id="UP000030669"/>
    </source>
</evidence>
<dbReference type="Proteomes" id="UP000030669">
    <property type="component" value="Unassembled WGS sequence"/>
</dbReference>
<protein>
    <submittedName>
        <fullName evidence="1">Uncharacterized protein</fullName>
    </submittedName>
</protein>
<dbReference type="EMBL" id="KB469489">
    <property type="protein sequence ID" value="EPQ49924.1"/>
    <property type="molecule type" value="Genomic_DNA"/>
</dbReference>
<dbReference type="KEGG" id="gtr:GLOTRDRAFT_134457"/>